<evidence type="ECO:0000313" key="3">
    <source>
        <dbReference type="Proteomes" id="UP001642464"/>
    </source>
</evidence>
<feature type="compositionally biased region" description="Acidic residues" evidence="1">
    <location>
        <begin position="701"/>
        <end position="712"/>
    </location>
</feature>
<feature type="compositionally biased region" description="Basic and acidic residues" evidence="1">
    <location>
        <begin position="44"/>
        <end position="60"/>
    </location>
</feature>
<feature type="region of interest" description="Disordered" evidence="1">
    <location>
        <begin position="1"/>
        <end position="60"/>
    </location>
</feature>
<gene>
    <name evidence="2" type="ORF">SCF082_LOCUS13458</name>
</gene>
<organism evidence="2 3">
    <name type="scientific">Durusdinium trenchii</name>
    <dbReference type="NCBI Taxonomy" id="1381693"/>
    <lineage>
        <taxon>Eukaryota</taxon>
        <taxon>Sar</taxon>
        <taxon>Alveolata</taxon>
        <taxon>Dinophyceae</taxon>
        <taxon>Suessiales</taxon>
        <taxon>Symbiodiniaceae</taxon>
        <taxon>Durusdinium</taxon>
    </lineage>
</organism>
<keyword evidence="3" id="KW-1185">Reference proteome</keyword>
<dbReference type="EMBL" id="CAXAMM010008335">
    <property type="protein sequence ID" value="CAK9017052.1"/>
    <property type="molecule type" value="Genomic_DNA"/>
</dbReference>
<accession>A0ABP0JRG4</accession>
<protein>
    <submittedName>
        <fullName evidence="2">ZnF_CDGSH domain-containing protein</fullName>
    </submittedName>
</protein>
<sequence length="854" mass="94264">MDAIVDEFHAYEPPHEGTDDQDDDEQSHDDADHGCNAEPQEAEEPSKKDDDEVDSKPEDPKEYLKKFNFIELLNPGEWGKRVPARCKLCKTKSAPQGKVFELHLMKLYAVKHFLGQHLEGSTHQRNQAKHDEKVMEKGAGQEVEKEIRESQTYKRDQTRTEEIIALKPGQLQQYVRANWLSHPQSSCTDAYTTFVSTVVKPCLDFNTSSVPANFADILARLSAVIASGQGGEAEIASLKVARGALNGKLHAHPLIHGLTLQCLRKIDKEQKGITTMSGRRGNESEHEALLIANAGLSLAICGGNKYPLHDTGNKRRLWANFDATYLTACLCQTTLHQKRGLVGGAYTPGQEAIAFIDLDCEGLEVENIPKAKCMLDFLVFDPIGSDKAPLSVCSLPVESAFRGVHATHKGCWAMMEIVGKILVESNGLICGISFDAHCTHAFIRQCIHGDFTDIDRESLKDVPFFSELKHRQMPPNKLPRLPIAVCLYRGEPFYAQPGPCHATKNSSGQLCSHLRTLWYGNVWTDSSQLISHGCPPVAFSRANPMSDRLNSMLLNPYYLEGTLASMSVHWSLKGMCVHNVTVALCMAGPLHKGLTLAQRAECSLSGFICLDLFRILSERKANELGLPRGACFMARQTVATLQAAALNSVAMAVSKFATCCENALLASLKLASVCSGVAEEKLKHMYEEACKDEDFFAPAAPEEDEMEEDGAEEGGQPEKPGVAEDPECLQFLKVLQDEQPGNIVIFQTPSKKPSLELGMILSVWKGTRKPRLYAGKTPVASCVAFRAIELEIMDMDQVPPVDWKCSSSSKVWTLRLEGLVCILDCVRCSSDTSKSEPTTLQLYTIYYVLILKNS</sequence>
<evidence type="ECO:0000313" key="2">
    <source>
        <dbReference type="EMBL" id="CAK9017052.1"/>
    </source>
</evidence>
<evidence type="ECO:0000256" key="1">
    <source>
        <dbReference type="SAM" id="MobiDB-lite"/>
    </source>
</evidence>
<reference evidence="2 3" key="1">
    <citation type="submission" date="2024-02" db="EMBL/GenBank/DDBJ databases">
        <authorList>
            <person name="Chen Y."/>
            <person name="Shah S."/>
            <person name="Dougan E. K."/>
            <person name="Thang M."/>
            <person name="Chan C."/>
        </authorList>
    </citation>
    <scope>NUCLEOTIDE SEQUENCE [LARGE SCALE GENOMIC DNA]</scope>
</reference>
<dbReference type="Proteomes" id="UP001642464">
    <property type="component" value="Unassembled WGS sequence"/>
</dbReference>
<comment type="caution">
    <text evidence="2">The sequence shown here is derived from an EMBL/GenBank/DDBJ whole genome shotgun (WGS) entry which is preliminary data.</text>
</comment>
<name>A0ABP0JRG4_9DINO</name>
<feature type="region of interest" description="Disordered" evidence="1">
    <location>
        <begin position="701"/>
        <end position="722"/>
    </location>
</feature>
<feature type="compositionally biased region" description="Basic and acidic residues" evidence="1">
    <location>
        <begin position="1"/>
        <end position="18"/>
    </location>
</feature>
<proteinExistence type="predicted"/>